<keyword evidence="6" id="KW-0472">Membrane</keyword>
<reference evidence="8 9" key="1">
    <citation type="submission" date="2024-03" db="EMBL/GenBank/DDBJ databases">
        <title>The genome assembly and annotation of the cricket Gryllus longicercus Weissman &amp; Gray.</title>
        <authorList>
            <person name="Szrajer S."/>
            <person name="Gray D."/>
            <person name="Ylla G."/>
        </authorList>
    </citation>
    <scope>NUCLEOTIDE SEQUENCE [LARGE SCALE GENOMIC DNA]</scope>
    <source>
        <strain evidence="8">DAG 2021-001</strain>
        <tissue evidence="8">Whole body minus gut</tissue>
    </source>
</reference>
<evidence type="ECO:0000256" key="6">
    <source>
        <dbReference type="ARBA" id="ARBA00023136"/>
    </source>
</evidence>
<evidence type="ECO:0000256" key="5">
    <source>
        <dbReference type="ARBA" id="ARBA00023034"/>
    </source>
</evidence>
<dbReference type="PANTHER" id="PTHR12042:SF21">
    <property type="entry name" value="ALPHA1,4-GALACTOSYLTRANSFERASE 1-RELATED"/>
    <property type="match status" value="1"/>
</dbReference>
<dbReference type="Pfam" id="PF04488">
    <property type="entry name" value="Gly_transf_sug"/>
    <property type="match status" value="1"/>
</dbReference>
<dbReference type="Pfam" id="PF04572">
    <property type="entry name" value="Gb3_synth"/>
    <property type="match status" value="1"/>
</dbReference>
<dbReference type="EMBL" id="JAZDUA010000060">
    <property type="protein sequence ID" value="KAK7870307.1"/>
    <property type="molecule type" value="Genomic_DNA"/>
</dbReference>
<evidence type="ECO:0000259" key="7">
    <source>
        <dbReference type="Pfam" id="PF04572"/>
    </source>
</evidence>
<keyword evidence="3" id="KW-0328">Glycosyltransferase</keyword>
<evidence type="ECO:0000256" key="1">
    <source>
        <dbReference type="ARBA" id="ARBA00004323"/>
    </source>
</evidence>
<evidence type="ECO:0000256" key="2">
    <source>
        <dbReference type="ARBA" id="ARBA00009003"/>
    </source>
</evidence>
<keyword evidence="5" id="KW-0333">Golgi apparatus</keyword>
<protein>
    <recommendedName>
        <fullName evidence="7">Alpha 1,4-glycosyltransferase domain-containing protein</fullName>
    </recommendedName>
</protein>
<keyword evidence="9" id="KW-1185">Reference proteome</keyword>
<dbReference type="InterPro" id="IPR051981">
    <property type="entry name" value="Glycosyltransf_32"/>
</dbReference>
<dbReference type="AlphaFoldDB" id="A0AAN9VYU0"/>
<dbReference type="InterPro" id="IPR007652">
    <property type="entry name" value="A1-4-GlycosylTfrase_dom"/>
</dbReference>
<comment type="caution">
    <text evidence="8">The sequence shown here is derived from an EMBL/GenBank/DDBJ whole genome shotgun (WGS) entry which is preliminary data.</text>
</comment>
<dbReference type="GO" id="GO:0006688">
    <property type="term" value="P:glycosphingolipid biosynthetic process"/>
    <property type="evidence" value="ECO:0007669"/>
    <property type="project" value="TreeGrafter"/>
</dbReference>
<organism evidence="8 9">
    <name type="scientific">Gryllus longicercus</name>
    <dbReference type="NCBI Taxonomy" id="2509291"/>
    <lineage>
        <taxon>Eukaryota</taxon>
        <taxon>Metazoa</taxon>
        <taxon>Ecdysozoa</taxon>
        <taxon>Arthropoda</taxon>
        <taxon>Hexapoda</taxon>
        <taxon>Insecta</taxon>
        <taxon>Pterygota</taxon>
        <taxon>Neoptera</taxon>
        <taxon>Polyneoptera</taxon>
        <taxon>Orthoptera</taxon>
        <taxon>Ensifera</taxon>
        <taxon>Gryllidea</taxon>
        <taxon>Grylloidea</taxon>
        <taxon>Gryllidae</taxon>
        <taxon>Gryllinae</taxon>
        <taxon>Gryllus</taxon>
    </lineage>
</organism>
<evidence type="ECO:0000256" key="3">
    <source>
        <dbReference type="ARBA" id="ARBA00022676"/>
    </source>
</evidence>
<comment type="subcellular location">
    <subcellularLocation>
        <location evidence="1">Golgi apparatus membrane</location>
        <topology evidence="1">Single-pass type II membrane protein</topology>
    </subcellularLocation>
</comment>
<evidence type="ECO:0000256" key="4">
    <source>
        <dbReference type="ARBA" id="ARBA00022679"/>
    </source>
</evidence>
<dbReference type="SUPFAM" id="SSF53448">
    <property type="entry name" value="Nucleotide-diphospho-sugar transferases"/>
    <property type="match status" value="1"/>
</dbReference>
<keyword evidence="4" id="KW-0808">Transferase</keyword>
<comment type="similarity">
    <text evidence="2">Belongs to the glycosyltransferase 32 family.</text>
</comment>
<dbReference type="GO" id="GO:0016758">
    <property type="term" value="F:hexosyltransferase activity"/>
    <property type="evidence" value="ECO:0007669"/>
    <property type="project" value="TreeGrafter"/>
</dbReference>
<dbReference type="GO" id="GO:0000139">
    <property type="term" value="C:Golgi membrane"/>
    <property type="evidence" value="ECO:0007669"/>
    <property type="project" value="UniProtKB-SubCell"/>
</dbReference>
<name>A0AAN9VYU0_9ORTH</name>
<evidence type="ECO:0000313" key="8">
    <source>
        <dbReference type="EMBL" id="KAK7870307.1"/>
    </source>
</evidence>
<dbReference type="Gene3D" id="3.90.550.20">
    <property type="match status" value="1"/>
</dbReference>
<feature type="domain" description="Alpha 1,4-glycosyltransferase" evidence="7">
    <location>
        <begin position="242"/>
        <end position="367"/>
    </location>
</feature>
<evidence type="ECO:0000313" key="9">
    <source>
        <dbReference type="Proteomes" id="UP001378592"/>
    </source>
</evidence>
<gene>
    <name evidence="8" type="ORF">R5R35_003699</name>
</gene>
<dbReference type="PANTHER" id="PTHR12042">
    <property type="entry name" value="LACTOSYLCERAMIDE 4-ALPHA-GALACTOSYLTRANSFERASE ALPHA- 1,4-GALACTOSYLTRANSFERASE"/>
    <property type="match status" value="1"/>
</dbReference>
<proteinExistence type="inferred from homology"/>
<sequence length="372" mass="41078">MTWRRALSVALALALALLLLLVVYDRPLRLMPWRKRSAQPEAAERRTNRGPALATLGRGKGDGVDLFKGEPLLGEEHIFFVETSCALDKPQHVPYDSESGLRLSPRGACAVEAAAAAHPTHRVYLVHTCDVHRRSLAKDAAPAYALAALSIPNVRLWAVPYALHFVGTPLQGWLASGALRASRWPVVHASDVLRFLLLWKYGGTYLDLDVLMLRSLGEKKNFGCAESPAAVSVGAFNFALDDPGRRVANACIAELLDYRPDLWSYNGPGAITRALKKVCDVQEVLEMTEEMCGGFRLLSTSTFYAIPWQNWNLFFTEESSEEIMMMIGKNLAVHVWNALSHNTTIYTSSEQPYAQIARRVCPNVVAAVGDTM</sequence>
<dbReference type="InterPro" id="IPR029044">
    <property type="entry name" value="Nucleotide-diphossugar_trans"/>
</dbReference>
<dbReference type="InterPro" id="IPR007577">
    <property type="entry name" value="GlycoTrfase_DXD_sugar-bd_CS"/>
</dbReference>
<accession>A0AAN9VYU0</accession>
<dbReference type="Proteomes" id="UP001378592">
    <property type="component" value="Unassembled WGS sequence"/>
</dbReference>